<dbReference type="EMBL" id="LAZR01056190">
    <property type="protein sequence ID" value="KKK74714.1"/>
    <property type="molecule type" value="Genomic_DNA"/>
</dbReference>
<evidence type="ECO:0000256" key="1">
    <source>
        <dbReference type="SAM" id="Phobius"/>
    </source>
</evidence>
<proteinExistence type="predicted"/>
<keyword evidence="1" id="KW-0812">Transmembrane</keyword>
<protein>
    <submittedName>
        <fullName evidence="2">Uncharacterized protein</fullName>
    </submittedName>
</protein>
<comment type="caution">
    <text evidence="2">The sequence shown here is derived from an EMBL/GenBank/DDBJ whole genome shotgun (WGS) entry which is preliminary data.</text>
</comment>
<gene>
    <name evidence="2" type="ORF">LCGC14_2881000</name>
</gene>
<feature type="transmembrane region" description="Helical" evidence="1">
    <location>
        <begin position="6"/>
        <end position="24"/>
    </location>
</feature>
<evidence type="ECO:0000313" key="2">
    <source>
        <dbReference type="EMBL" id="KKK74714.1"/>
    </source>
</evidence>
<reference evidence="2" key="1">
    <citation type="journal article" date="2015" name="Nature">
        <title>Complex archaea that bridge the gap between prokaryotes and eukaryotes.</title>
        <authorList>
            <person name="Spang A."/>
            <person name="Saw J.H."/>
            <person name="Jorgensen S.L."/>
            <person name="Zaremba-Niedzwiedzka K."/>
            <person name="Martijn J."/>
            <person name="Lind A.E."/>
            <person name="van Eijk R."/>
            <person name="Schleper C."/>
            <person name="Guy L."/>
            <person name="Ettema T.J."/>
        </authorList>
    </citation>
    <scope>NUCLEOTIDE SEQUENCE</scope>
</reference>
<sequence>MLELAGAIVIAVILLCTIDIWMPLLWLILRALLAVVMVGAVGIFLYLLISAIGG</sequence>
<keyword evidence="1" id="KW-0472">Membrane</keyword>
<keyword evidence="1" id="KW-1133">Transmembrane helix</keyword>
<feature type="transmembrane region" description="Helical" evidence="1">
    <location>
        <begin position="31"/>
        <end position="52"/>
    </location>
</feature>
<organism evidence="2">
    <name type="scientific">marine sediment metagenome</name>
    <dbReference type="NCBI Taxonomy" id="412755"/>
    <lineage>
        <taxon>unclassified sequences</taxon>
        <taxon>metagenomes</taxon>
        <taxon>ecological metagenomes</taxon>
    </lineage>
</organism>
<accession>A0A0F9A821</accession>
<name>A0A0F9A821_9ZZZZ</name>
<dbReference type="AlphaFoldDB" id="A0A0F9A821"/>